<feature type="transmembrane region" description="Helical" evidence="1">
    <location>
        <begin position="47"/>
        <end position="69"/>
    </location>
</feature>
<keyword evidence="1" id="KW-0472">Membrane</keyword>
<feature type="transmembrane region" description="Helical" evidence="1">
    <location>
        <begin position="108"/>
        <end position="126"/>
    </location>
</feature>
<dbReference type="AlphaFoldDB" id="A0A3E1P383"/>
<dbReference type="EMBL" id="QTJV01000004">
    <property type="protein sequence ID" value="RFM34458.1"/>
    <property type="molecule type" value="Genomic_DNA"/>
</dbReference>
<proteinExistence type="predicted"/>
<dbReference type="Proteomes" id="UP000261174">
    <property type="component" value="Unassembled WGS sequence"/>
</dbReference>
<keyword evidence="1" id="KW-0812">Transmembrane</keyword>
<feature type="transmembrane region" description="Helical" evidence="1">
    <location>
        <begin position="76"/>
        <end position="96"/>
    </location>
</feature>
<evidence type="ECO:0000313" key="2">
    <source>
        <dbReference type="EMBL" id="RFM34458.1"/>
    </source>
</evidence>
<feature type="transmembrane region" description="Helical" evidence="1">
    <location>
        <begin position="9"/>
        <end position="27"/>
    </location>
</feature>
<keyword evidence="1" id="KW-1133">Transmembrane helix</keyword>
<gene>
    <name evidence="2" type="ORF">DXN04_14365</name>
</gene>
<name>A0A3E1P383_9BACT</name>
<evidence type="ECO:0000256" key="1">
    <source>
        <dbReference type="SAM" id="Phobius"/>
    </source>
</evidence>
<comment type="caution">
    <text evidence="2">The sequence shown here is derived from an EMBL/GenBank/DDBJ whole genome shotgun (WGS) entry which is preliminary data.</text>
</comment>
<evidence type="ECO:0000313" key="3">
    <source>
        <dbReference type="Proteomes" id="UP000261174"/>
    </source>
</evidence>
<sequence length="139" mass="16749">MATVKFRIVLLYFLLKYLILYILIMFIRQDYAFLRVDKLSSVGDWYYYMFMFLFLPIINMVLFSAVVYFSFRLKNFLTFVALIGLISVAEYLMYVFFTSQKYLDEYGVFNGIIGILLFLLLFHPQIKQVYKVSKRHQEI</sequence>
<keyword evidence="3" id="KW-1185">Reference proteome</keyword>
<reference evidence="2 3" key="1">
    <citation type="submission" date="2018-08" db="EMBL/GenBank/DDBJ databases">
        <title>Chitinophaga sp. K20C18050901, a novel bacterium isolated from forest soil.</title>
        <authorList>
            <person name="Wang C."/>
        </authorList>
    </citation>
    <scope>NUCLEOTIDE SEQUENCE [LARGE SCALE GENOMIC DNA]</scope>
    <source>
        <strain evidence="2 3">K20C18050901</strain>
    </source>
</reference>
<accession>A0A3E1P383</accession>
<organism evidence="2 3">
    <name type="scientific">Chitinophaga silvisoli</name>
    <dbReference type="NCBI Taxonomy" id="2291814"/>
    <lineage>
        <taxon>Bacteria</taxon>
        <taxon>Pseudomonadati</taxon>
        <taxon>Bacteroidota</taxon>
        <taxon>Chitinophagia</taxon>
        <taxon>Chitinophagales</taxon>
        <taxon>Chitinophagaceae</taxon>
        <taxon>Chitinophaga</taxon>
    </lineage>
</organism>
<protein>
    <submittedName>
        <fullName evidence="2">Uncharacterized protein</fullName>
    </submittedName>
</protein>